<dbReference type="Pfam" id="PF00707">
    <property type="entry name" value="IF3_C"/>
    <property type="match status" value="1"/>
</dbReference>
<dbReference type="GO" id="GO:0032790">
    <property type="term" value="P:ribosome disassembly"/>
    <property type="evidence" value="ECO:0007669"/>
    <property type="project" value="TreeGrafter"/>
</dbReference>
<dbReference type="AlphaFoldDB" id="A0A1X0R0P6"/>
<dbReference type="InterPro" id="IPR019814">
    <property type="entry name" value="Translation_initiation_fac_3_N"/>
</dbReference>
<dbReference type="Gene3D" id="3.30.110.10">
    <property type="entry name" value="Translation initiation factor 3 (IF-3), C-terminal domain"/>
    <property type="match status" value="1"/>
</dbReference>
<proteinExistence type="inferred from homology"/>
<evidence type="ECO:0000256" key="4">
    <source>
        <dbReference type="SAM" id="MobiDB-lite"/>
    </source>
</evidence>
<organism evidence="7">
    <name type="scientific">Rhizopus microsporus var. microsporus</name>
    <dbReference type="NCBI Taxonomy" id="86635"/>
    <lineage>
        <taxon>Eukaryota</taxon>
        <taxon>Fungi</taxon>
        <taxon>Fungi incertae sedis</taxon>
        <taxon>Mucoromycota</taxon>
        <taxon>Mucoromycotina</taxon>
        <taxon>Mucoromycetes</taxon>
        <taxon>Mucorales</taxon>
        <taxon>Mucorineae</taxon>
        <taxon>Rhizopodaceae</taxon>
        <taxon>Rhizopus</taxon>
    </lineage>
</organism>
<dbReference type="Pfam" id="PF05198">
    <property type="entry name" value="IF3_N"/>
    <property type="match status" value="1"/>
</dbReference>
<keyword evidence="3" id="KW-0648">Protein biosynthesis</keyword>
<dbReference type="GO" id="GO:0070124">
    <property type="term" value="P:mitochondrial translational initiation"/>
    <property type="evidence" value="ECO:0007669"/>
    <property type="project" value="TreeGrafter"/>
</dbReference>
<feature type="compositionally biased region" description="Pro residues" evidence="4">
    <location>
        <begin position="53"/>
        <end position="62"/>
    </location>
</feature>
<dbReference type="PANTHER" id="PTHR10938">
    <property type="entry name" value="TRANSLATION INITIATION FACTOR IF-3"/>
    <property type="match status" value="1"/>
</dbReference>
<dbReference type="PANTHER" id="PTHR10938:SF0">
    <property type="entry name" value="TRANSLATION INITIATION FACTOR IF-3, MITOCHONDRIAL"/>
    <property type="match status" value="1"/>
</dbReference>
<feature type="region of interest" description="Disordered" evidence="4">
    <location>
        <begin position="47"/>
        <end position="67"/>
    </location>
</feature>
<dbReference type="SUPFAM" id="SSF55200">
    <property type="entry name" value="Translation initiation factor IF3, C-terminal domain"/>
    <property type="match status" value="1"/>
</dbReference>
<keyword evidence="2" id="KW-0396">Initiation factor</keyword>
<dbReference type="OrthoDB" id="21573at2759"/>
<dbReference type="InterPro" id="IPR001288">
    <property type="entry name" value="Translation_initiation_fac_3"/>
</dbReference>
<evidence type="ECO:0000256" key="3">
    <source>
        <dbReference type="ARBA" id="ARBA00022917"/>
    </source>
</evidence>
<name>A0A1X0R0P6_RHIZD</name>
<dbReference type="InterPro" id="IPR019815">
    <property type="entry name" value="Translation_initiation_fac_3_C"/>
</dbReference>
<evidence type="ECO:0000259" key="6">
    <source>
        <dbReference type="Pfam" id="PF05198"/>
    </source>
</evidence>
<protein>
    <recommendedName>
        <fullName evidence="8">Translation initiation factor 3 N-terminal domain-containing protein</fullName>
    </recommendedName>
</protein>
<dbReference type="Proteomes" id="UP000242414">
    <property type="component" value="Unassembled WGS sequence"/>
</dbReference>
<comment type="similarity">
    <text evidence="1">Belongs to the IF-3 family.</text>
</comment>
<sequence>MIRTGINGLYRVTRKYSTLGELLAVSRKPSNVSSQQRISRPAIPLQITKPTISTPPPKPAPLNRPKRDEEIDSNYITFVDAEGQVHNRQRLSQVLTSFDRSQYFLVQVDPLAKPPVCRLFDKKALFEKEKSKKRGKQTSPESVTKEIMFGWNVSPHDMDHKLNKACQFLEKGNKVKIEINHKKGQNRITKDAQQEVIQSVIDALNSYKLVKKPVLNGHTCIMQFERK</sequence>
<evidence type="ECO:0008006" key="8">
    <source>
        <dbReference type="Google" id="ProtNLM"/>
    </source>
</evidence>
<dbReference type="GO" id="GO:0005739">
    <property type="term" value="C:mitochondrion"/>
    <property type="evidence" value="ECO:0007669"/>
    <property type="project" value="TreeGrafter"/>
</dbReference>
<dbReference type="EMBL" id="KV921942">
    <property type="protein sequence ID" value="ORE05564.1"/>
    <property type="molecule type" value="Genomic_DNA"/>
</dbReference>
<evidence type="ECO:0000256" key="2">
    <source>
        <dbReference type="ARBA" id="ARBA00022540"/>
    </source>
</evidence>
<dbReference type="VEuPathDB" id="FungiDB:BCV72DRAFT_229576"/>
<dbReference type="SUPFAM" id="SSF54364">
    <property type="entry name" value="Translation initiation factor IF3, N-terminal domain"/>
    <property type="match status" value="1"/>
</dbReference>
<feature type="domain" description="Translation initiation factor 3 N-terminal" evidence="6">
    <location>
        <begin position="68"/>
        <end position="133"/>
    </location>
</feature>
<evidence type="ECO:0000313" key="7">
    <source>
        <dbReference type="EMBL" id="ORE05564.1"/>
    </source>
</evidence>
<dbReference type="NCBIfam" id="TIGR00168">
    <property type="entry name" value="infC"/>
    <property type="match status" value="1"/>
</dbReference>
<dbReference type="InterPro" id="IPR036787">
    <property type="entry name" value="T_IF-3_N_sf"/>
</dbReference>
<dbReference type="GO" id="GO:0043022">
    <property type="term" value="F:ribosome binding"/>
    <property type="evidence" value="ECO:0007669"/>
    <property type="project" value="TreeGrafter"/>
</dbReference>
<feature type="domain" description="Translation initiation factor 3 C-terminal" evidence="5">
    <location>
        <begin position="144"/>
        <end position="226"/>
    </location>
</feature>
<evidence type="ECO:0000256" key="1">
    <source>
        <dbReference type="ARBA" id="ARBA00005439"/>
    </source>
</evidence>
<accession>A0A1X0R0P6</accession>
<gene>
    <name evidence="7" type="ORF">BCV72DRAFT_229576</name>
</gene>
<evidence type="ECO:0000259" key="5">
    <source>
        <dbReference type="Pfam" id="PF00707"/>
    </source>
</evidence>
<dbReference type="InterPro" id="IPR036788">
    <property type="entry name" value="T_IF-3_C_sf"/>
</dbReference>
<dbReference type="Gene3D" id="3.10.20.80">
    <property type="entry name" value="Translation initiation factor 3 (IF-3), N-terminal domain"/>
    <property type="match status" value="1"/>
</dbReference>
<dbReference type="GO" id="GO:0003743">
    <property type="term" value="F:translation initiation factor activity"/>
    <property type="evidence" value="ECO:0007669"/>
    <property type="project" value="UniProtKB-KW"/>
</dbReference>
<reference evidence="7" key="1">
    <citation type="journal article" date="2016" name="Proc. Natl. Acad. Sci. U.S.A.">
        <title>Lipid metabolic changes in an early divergent fungus govern the establishment of a mutualistic symbiosis with endobacteria.</title>
        <authorList>
            <person name="Lastovetsky O.A."/>
            <person name="Gaspar M.L."/>
            <person name="Mondo S.J."/>
            <person name="LaButti K.M."/>
            <person name="Sandor L."/>
            <person name="Grigoriev I.V."/>
            <person name="Henry S.A."/>
            <person name="Pawlowska T.E."/>
        </authorList>
    </citation>
    <scope>NUCLEOTIDE SEQUENCE [LARGE SCALE GENOMIC DNA]</scope>
    <source>
        <strain evidence="7">ATCC 52814</strain>
    </source>
</reference>